<feature type="domain" description="Ubiquitin-like" evidence="2">
    <location>
        <begin position="1"/>
        <end position="62"/>
    </location>
</feature>
<accession>A0A3L6PKF8</accession>
<evidence type="ECO:0000313" key="4">
    <source>
        <dbReference type="Proteomes" id="UP000275267"/>
    </source>
</evidence>
<dbReference type="InterPro" id="IPR000626">
    <property type="entry name" value="Ubiquitin-like_dom"/>
</dbReference>
<dbReference type="PROSITE" id="PS50053">
    <property type="entry name" value="UBIQUITIN_2"/>
    <property type="match status" value="1"/>
</dbReference>
<dbReference type="InterPro" id="IPR050158">
    <property type="entry name" value="Ubiquitin_ubiquitin-like"/>
</dbReference>
<gene>
    <name evidence="3" type="ORF">C2845_PM14G04280</name>
</gene>
<dbReference type="PANTHER" id="PTHR10666">
    <property type="entry name" value="UBIQUITIN"/>
    <property type="match status" value="1"/>
</dbReference>
<dbReference type="GO" id="GO:0003729">
    <property type="term" value="F:mRNA binding"/>
    <property type="evidence" value="ECO:0007669"/>
    <property type="project" value="UniProtKB-ARBA"/>
</dbReference>
<dbReference type="SUPFAM" id="SSF54236">
    <property type="entry name" value="Ubiquitin-like"/>
    <property type="match status" value="1"/>
</dbReference>
<keyword evidence="4" id="KW-1185">Reference proteome</keyword>
<dbReference type="Gene3D" id="3.10.20.90">
    <property type="entry name" value="Phosphatidylinositol 3-kinase Catalytic Subunit, Chain A, domain 1"/>
    <property type="match status" value="1"/>
</dbReference>
<name>A0A3L6PKF8_PANMI</name>
<evidence type="ECO:0000313" key="3">
    <source>
        <dbReference type="EMBL" id="RLM60288.1"/>
    </source>
</evidence>
<reference evidence="4" key="1">
    <citation type="journal article" date="2019" name="Nat. Commun.">
        <title>The genome of broomcorn millet.</title>
        <authorList>
            <person name="Zou C."/>
            <person name="Miki D."/>
            <person name="Li D."/>
            <person name="Tang Q."/>
            <person name="Xiao L."/>
            <person name="Rajput S."/>
            <person name="Deng P."/>
            <person name="Jia W."/>
            <person name="Huang R."/>
            <person name="Zhang M."/>
            <person name="Sun Y."/>
            <person name="Hu J."/>
            <person name="Fu X."/>
            <person name="Schnable P.S."/>
            <person name="Li F."/>
            <person name="Zhang H."/>
            <person name="Feng B."/>
            <person name="Zhu X."/>
            <person name="Liu R."/>
            <person name="Schnable J.C."/>
            <person name="Zhu J.-K."/>
            <person name="Zhang H."/>
        </authorList>
    </citation>
    <scope>NUCLEOTIDE SEQUENCE [LARGE SCALE GENOMIC DNA]</scope>
</reference>
<comment type="caution">
    <text evidence="3">The sequence shown here is derived from an EMBL/GenBank/DDBJ whole genome shotgun (WGS) entry which is preliminary data.</text>
</comment>
<dbReference type="Proteomes" id="UP000275267">
    <property type="component" value="Unassembled WGS sequence"/>
</dbReference>
<sequence length="103" mass="11654">MRWSLSDSIINVKGKTEHKERIPPDQQGLIFAGKQLDDRRTLADYNYNVQESTLHLVPRLRGGDGNQNFKNMFAGKTNNNNLEVESACSIASFIFSTGLTYFL</sequence>
<protein>
    <submittedName>
        <fullName evidence="3">Polyubiquitin</fullName>
    </submittedName>
</protein>
<organism evidence="3 4">
    <name type="scientific">Panicum miliaceum</name>
    <name type="common">Proso millet</name>
    <name type="synonym">Broomcorn millet</name>
    <dbReference type="NCBI Taxonomy" id="4540"/>
    <lineage>
        <taxon>Eukaryota</taxon>
        <taxon>Viridiplantae</taxon>
        <taxon>Streptophyta</taxon>
        <taxon>Embryophyta</taxon>
        <taxon>Tracheophyta</taxon>
        <taxon>Spermatophyta</taxon>
        <taxon>Magnoliopsida</taxon>
        <taxon>Liliopsida</taxon>
        <taxon>Poales</taxon>
        <taxon>Poaceae</taxon>
        <taxon>PACMAD clade</taxon>
        <taxon>Panicoideae</taxon>
        <taxon>Panicodae</taxon>
        <taxon>Paniceae</taxon>
        <taxon>Panicinae</taxon>
        <taxon>Panicum</taxon>
        <taxon>Panicum sect. Panicum</taxon>
    </lineage>
</organism>
<dbReference type="STRING" id="4540.A0A3L6PKF8"/>
<dbReference type="EMBL" id="PQIB02000016">
    <property type="protein sequence ID" value="RLM60288.1"/>
    <property type="molecule type" value="Genomic_DNA"/>
</dbReference>
<dbReference type="InterPro" id="IPR019956">
    <property type="entry name" value="Ubiquitin_dom"/>
</dbReference>
<dbReference type="AlphaFoldDB" id="A0A3L6PKF8"/>
<evidence type="ECO:0000259" key="2">
    <source>
        <dbReference type="PROSITE" id="PS50053"/>
    </source>
</evidence>
<keyword evidence="1" id="KW-1017">Isopeptide bond</keyword>
<proteinExistence type="predicted"/>
<evidence type="ECO:0000256" key="1">
    <source>
        <dbReference type="ARBA" id="ARBA00022499"/>
    </source>
</evidence>
<dbReference type="InterPro" id="IPR029071">
    <property type="entry name" value="Ubiquitin-like_domsf"/>
</dbReference>
<dbReference type="Pfam" id="PF00240">
    <property type="entry name" value="ubiquitin"/>
    <property type="match status" value="1"/>
</dbReference>
<dbReference type="PRINTS" id="PR00348">
    <property type="entry name" value="UBIQUITIN"/>
</dbReference>
<dbReference type="OrthoDB" id="419317at2759"/>